<evidence type="ECO:0000313" key="2">
    <source>
        <dbReference type="Proteomes" id="UP001259659"/>
    </source>
</evidence>
<sequence length="185" mass="20368">MVKVSNVSLSTSVKETTEGKMLEAELEFDVDFTTVGQTETVSYEVVGGLVEVDGPLDDYDVEEELYRTDWGFWDFRKILHQDAEGPADDNLGIIGVTTRDSDVGRETITFTRSLGRVERETENGYRIETSGTLEEGVLDDDEESLAGDRVVTSELRGLVRVLPTSGADVGISADSTKVEFFDPLT</sequence>
<accession>A0ABU2F7C0</accession>
<name>A0ABU2F7C0_9EURY</name>
<reference evidence="1 2" key="1">
    <citation type="submission" date="2022-06" db="EMBL/GenBank/DDBJ databases">
        <title>Haloarcula sp. a new haloarchaeum isolate from saline soil.</title>
        <authorList>
            <person name="Strakova D."/>
            <person name="Galisteo C."/>
            <person name="Sanchez-Porro C."/>
            <person name="Ventosa A."/>
        </authorList>
    </citation>
    <scope>NUCLEOTIDE SEQUENCE [LARGE SCALE GENOMIC DNA]</scope>
    <source>
        <strain evidence="1 2">S1CR25-12</strain>
    </source>
</reference>
<gene>
    <name evidence="1" type="ORF">NDI56_01610</name>
</gene>
<dbReference type="RefSeq" id="WP_310917661.1">
    <property type="nucleotide sequence ID" value="NZ_JAMQON010000001.1"/>
</dbReference>
<comment type="caution">
    <text evidence="1">The sequence shown here is derived from an EMBL/GenBank/DDBJ whole genome shotgun (WGS) entry which is preliminary data.</text>
</comment>
<dbReference type="Proteomes" id="UP001259659">
    <property type="component" value="Unassembled WGS sequence"/>
</dbReference>
<organism evidence="1 2">
    <name type="scientific">Haloarcula saliterrae</name>
    <dbReference type="NCBI Taxonomy" id="2950534"/>
    <lineage>
        <taxon>Archaea</taxon>
        <taxon>Methanobacteriati</taxon>
        <taxon>Methanobacteriota</taxon>
        <taxon>Stenosarchaea group</taxon>
        <taxon>Halobacteria</taxon>
        <taxon>Halobacteriales</taxon>
        <taxon>Haloarculaceae</taxon>
        <taxon>Haloarcula</taxon>
    </lineage>
</organism>
<dbReference type="EMBL" id="JAMQON010000001">
    <property type="protein sequence ID" value="MDS0258101.1"/>
    <property type="molecule type" value="Genomic_DNA"/>
</dbReference>
<proteinExistence type="predicted"/>
<protein>
    <submittedName>
        <fullName evidence="1">Uncharacterized protein</fullName>
    </submittedName>
</protein>
<evidence type="ECO:0000313" key="1">
    <source>
        <dbReference type="EMBL" id="MDS0258101.1"/>
    </source>
</evidence>
<keyword evidence="2" id="KW-1185">Reference proteome</keyword>